<dbReference type="Proteomes" id="UP000029737">
    <property type="component" value="Unassembled WGS sequence"/>
</dbReference>
<organism evidence="1 2">
    <name type="scientific">Actinopolyspora erythraea</name>
    <dbReference type="NCBI Taxonomy" id="414996"/>
    <lineage>
        <taxon>Bacteria</taxon>
        <taxon>Bacillati</taxon>
        <taxon>Actinomycetota</taxon>
        <taxon>Actinomycetes</taxon>
        <taxon>Actinopolysporales</taxon>
        <taxon>Actinopolysporaceae</taxon>
        <taxon>Actinopolyspora</taxon>
    </lineage>
</organism>
<proteinExistence type="predicted"/>
<comment type="caution">
    <text evidence="1">The sequence shown here is derived from an EMBL/GenBank/DDBJ whole genome shotgun (WGS) entry which is preliminary data.</text>
</comment>
<protein>
    <recommendedName>
        <fullName evidence="3">Secreted protein</fullName>
    </recommendedName>
</protein>
<sequence>MPYMRMSSRCCFVESLGCLPRSFPLALTTAMPSFVLARRRLTSNSVKVARMTPRSLHIRPVFRRYVRV</sequence>
<name>A0ABR4X1Y4_9ACTN</name>
<evidence type="ECO:0000313" key="2">
    <source>
        <dbReference type="Proteomes" id="UP000029737"/>
    </source>
</evidence>
<dbReference type="EMBL" id="JPMV01000028">
    <property type="protein sequence ID" value="KGI80648.1"/>
    <property type="molecule type" value="Genomic_DNA"/>
</dbReference>
<evidence type="ECO:0008006" key="3">
    <source>
        <dbReference type="Google" id="ProtNLM"/>
    </source>
</evidence>
<keyword evidence="2" id="KW-1185">Reference proteome</keyword>
<evidence type="ECO:0000313" key="1">
    <source>
        <dbReference type="EMBL" id="KGI80648.1"/>
    </source>
</evidence>
<accession>A0ABR4X1Y4</accession>
<reference evidence="1 2" key="1">
    <citation type="journal article" date="2014" name="PLoS ONE">
        <title>Identification and Characterization of a New Erythromycin Biosynthetic Gene Cluster in Actinopolyspora erythraea YIM90600, a Novel Erythronolide-Producing Halophilic Actinomycete Isolated from Salt Field.</title>
        <authorList>
            <person name="Chen D."/>
            <person name="Feng J."/>
            <person name="Huang L."/>
            <person name="Zhang Q."/>
            <person name="Wu J."/>
            <person name="Zhu X."/>
            <person name="Duan Y."/>
            <person name="Xu Z."/>
        </authorList>
    </citation>
    <scope>NUCLEOTIDE SEQUENCE [LARGE SCALE GENOMIC DNA]</scope>
    <source>
        <strain evidence="1 2">YIM90600</strain>
    </source>
</reference>
<gene>
    <name evidence="1" type="ORF">IL38_16090</name>
</gene>